<proteinExistence type="predicted"/>
<comment type="caution">
    <text evidence="1">The sequence shown here is derived from an EMBL/GenBank/DDBJ whole genome shotgun (WGS) entry which is preliminary data.</text>
</comment>
<gene>
    <name evidence="1" type="ORF">ASZ90_011640</name>
</gene>
<protein>
    <submittedName>
        <fullName evidence="1">Uncharacterized protein</fullName>
    </submittedName>
</protein>
<accession>A0A0W8FCP1</accession>
<sequence>MEAPLFRAGSSHGKELLNRLEPCEINHKNIKKNQIDEPVGYV</sequence>
<reference evidence="1" key="1">
    <citation type="journal article" date="2015" name="Proc. Natl. Acad. Sci. U.S.A.">
        <title>Networks of energetic and metabolic interactions define dynamics in microbial communities.</title>
        <authorList>
            <person name="Embree M."/>
            <person name="Liu J.K."/>
            <person name="Al-Bassam M.M."/>
            <person name="Zengler K."/>
        </authorList>
    </citation>
    <scope>NUCLEOTIDE SEQUENCE</scope>
</reference>
<dbReference type="AlphaFoldDB" id="A0A0W8FCP1"/>
<dbReference type="EMBL" id="LNQE01001370">
    <property type="protein sequence ID" value="KUG18618.1"/>
    <property type="molecule type" value="Genomic_DNA"/>
</dbReference>
<name>A0A0W8FCP1_9ZZZZ</name>
<organism evidence="1">
    <name type="scientific">hydrocarbon metagenome</name>
    <dbReference type="NCBI Taxonomy" id="938273"/>
    <lineage>
        <taxon>unclassified sequences</taxon>
        <taxon>metagenomes</taxon>
        <taxon>ecological metagenomes</taxon>
    </lineage>
</organism>
<evidence type="ECO:0000313" key="1">
    <source>
        <dbReference type="EMBL" id="KUG18618.1"/>
    </source>
</evidence>